<feature type="domain" description="FAS1" evidence="2">
    <location>
        <begin position="873"/>
        <end position="1008"/>
    </location>
</feature>
<dbReference type="Proteomes" id="UP000807504">
    <property type="component" value="Unassembled WGS sequence"/>
</dbReference>
<feature type="compositionally biased region" description="Polar residues" evidence="1">
    <location>
        <begin position="310"/>
        <end position="324"/>
    </location>
</feature>
<dbReference type="PANTHER" id="PTHR10900">
    <property type="entry name" value="PERIOSTIN-RELATED"/>
    <property type="match status" value="1"/>
</dbReference>
<evidence type="ECO:0000256" key="1">
    <source>
        <dbReference type="SAM" id="MobiDB-lite"/>
    </source>
</evidence>
<proteinExistence type="predicted"/>
<reference evidence="3" key="2">
    <citation type="submission" date="2020-06" db="EMBL/GenBank/DDBJ databases">
        <authorList>
            <person name="Sheffer M."/>
        </authorList>
    </citation>
    <scope>NUCLEOTIDE SEQUENCE</scope>
</reference>
<feature type="region of interest" description="Disordered" evidence="1">
    <location>
        <begin position="355"/>
        <end position="384"/>
    </location>
</feature>
<feature type="compositionally biased region" description="Low complexity" evidence="1">
    <location>
        <begin position="439"/>
        <end position="488"/>
    </location>
</feature>
<reference evidence="3" key="1">
    <citation type="journal article" date="2020" name="bioRxiv">
        <title>Chromosome-level reference genome of the European wasp spider Argiope bruennichi: a resource for studies on range expansion and evolutionary adaptation.</title>
        <authorList>
            <person name="Sheffer M.M."/>
            <person name="Hoppe A."/>
            <person name="Krehenwinkel H."/>
            <person name="Uhl G."/>
            <person name="Kuss A.W."/>
            <person name="Jensen L."/>
            <person name="Jensen C."/>
            <person name="Gillespie R.G."/>
            <person name="Hoff K.J."/>
            <person name="Prost S."/>
        </authorList>
    </citation>
    <scope>NUCLEOTIDE SEQUENCE</scope>
</reference>
<keyword evidence="4" id="KW-1185">Reference proteome</keyword>
<dbReference type="InterPro" id="IPR050904">
    <property type="entry name" value="Adhesion/Biosynth-related"/>
</dbReference>
<feature type="compositionally biased region" description="Polar residues" evidence="1">
    <location>
        <begin position="153"/>
        <end position="162"/>
    </location>
</feature>
<feature type="compositionally biased region" description="Low complexity" evidence="1">
    <location>
        <begin position="610"/>
        <end position="621"/>
    </location>
</feature>
<feature type="region of interest" description="Disordered" evidence="1">
    <location>
        <begin position="409"/>
        <end position="512"/>
    </location>
</feature>
<organism evidence="3 4">
    <name type="scientific">Argiope bruennichi</name>
    <name type="common">Wasp spider</name>
    <name type="synonym">Aranea bruennichi</name>
    <dbReference type="NCBI Taxonomy" id="94029"/>
    <lineage>
        <taxon>Eukaryota</taxon>
        <taxon>Metazoa</taxon>
        <taxon>Ecdysozoa</taxon>
        <taxon>Arthropoda</taxon>
        <taxon>Chelicerata</taxon>
        <taxon>Arachnida</taxon>
        <taxon>Araneae</taxon>
        <taxon>Araneomorphae</taxon>
        <taxon>Entelegynae</taxon>
        <taxon>Araneoidea</taxon>
        <taxon>Araneidae</taxon>
        <taxon>Argiope</taxon>
    </lineage>
</organism>
<dbReference type="InterPro" id="IPR036378">
    <property type="entry name" value="FAS1_dom_sf"/>
</dbReference>
<evidence type="ECO:0000313" key="3">
    <source>
        <dbReference type="EMBL" id="KAF8792273.1"/>
    </source>
</evidence>
<comment type="caution">
    <text evidence="3">The sequence shown here is derived from an EMBL/GenBank/DDBJ whole genome shotgun (WGS) entry which is preliminary data.</text>
</comment>
<gene>
    <name evidence="3" type="ORF">HNY73_003892</name>
</gene>
<dbReference type="InterPro" id="IPR000782">
    <property type="entry name" value="FAS1_domain"/>
</dbReference>
<feature type="compositionally biased region" description="Polar residues" evidence="1">
    <location>
        <begin position="427"/>
        <end position="438"/>
    </location>
</feature>
<dbReference type="PANTHER" id="PTHR10900:SF77">
    <property type="entry name" value="FI19380P1"/>
    <property type="match status" value="1"/>
</dbReference>
<dbReference type="EMBL" id="JABXBU010000003">
    <property type="protein sequence ID" value="KAF8792273.1"/>
    <property type="molecule type" value="Genomic_DNA"/>
</dbReference>
<feature type="compositionally biased region" description="Pro residues" evidence="1">
    <location>
        <begin position="167"/>
        <end position="177"/>
    </location>
</feature>
<feature type="region of interest" description="Disordered" evidence="1">
    <location>
        <begin position="81"/>
        <end position="100"/>
    </location>
</feature>
<accession>A0A8T0FU60</accession>
<feature type="compositionally biased region" description="Low complexity" evidence="1">
    <location>
        <begin position="117"/>
        <end position="126"/>
    </location>
</feature>
<feature type="compositionally biased region" description="Polar residues" evidence="1">
    <location>
        <begin position="373"/>
        <end position="384"/>
    </location>
</feature>
<evidence type="ECO:0000259" key="2">
    <source>
        <dbReference type="PROSITE" id="PS50213"/>
    </source>
</evidence>
<dbReference type="GO" id="GO:0005615">
    <property type="term" value="C:extracellular space"/>
    <property type="evidence" value="ECO:0007669"/>
    <property type="project" value="TreeGrafter"/>
</dbReference>
<feature type="region of interest" description="Disordered" evidence="1">
    <location>
        <begin position="109"/>
        <end position="177"/>
    </location>
</feature>
<dbReference type="Pfam" id="PF02469">
    <property type="entry name" value="Fasciclin"/>
    <property type="match status" value="2"/>
</dbReference>
<feature type="region of interest" description="Disordered" evidence="1">
    <location>
        <begin position="297"/>
        <end position="335"/>
    </location>
</feature>
<feature type="compositionally biased region" description="Low complexity" evidence="1">
    <location>
        <begin position="630"/>
        <end position="645"/>
    </location>
</feature>
<feature type="compositionally biased region" description="Low complexity" evidence="1">
    <location>
        <begin position="297"/>
        <end position="308"/>
    </location>
</feature>
<feature type="region of interest" description="Disordered" evidence="1">
    <location>
        <begin position="690"/>
        <end position="720"/>
    </location>
</feature>
<dbReference type="PROSITE" id="PS50213">
    <property type="entry name" value="FAS1"/>
    <property type="match status" value="2"/>
</dbReference>
<dbReference type="AlphaFoldDB" id="A0A8T0FU60"/>
<evidence type="ECO:0000313" key="4">
    <source>
        <dbReference type="Proteomes" id="UP000807504"/>
    </source>
</evidence>
<sequence>MHKIFESTVHPLFLTWPLTYKHMWDEIVGISLQVFEFEAGNKTGLLSGEATPATSKEVQFSGWKPMGEPEALSTSQFVKKFSNPKDQNETDIATSETRKSYLLIYPPRQENDREQQPKPSGSQQSQVKNFGPPVRASPTQSRYHRMVNFGASEGSNKRNPTVYQRPKFPPVANPPPLPPHAVRQKKVLPNFKSESTSQHQVQIQLLDGYIVPPGKKTNLHCFLTGNGVSTIHAKEKGPQITTYPLAINNVPEIRLLLPGDVHDQLTNIQQSHNGQQTNNVPPHNVQQANHVQQPHNVQQPNNVQQPHNIRQPTNIHPPIQQNHVPQPYPEQHAPILNEKPDLPPQEFHNAEAKIPNPIFESQRYPENGGPRNQLPSNNNYDNSFQISQEPRQQQIHYEQNQNIEQHRPLNVFSQPDPNGYANGITFPDQSHQNYQSNINHGQNNVQQNYQGNNNHGQNNVQQNYQGNNNHGQNNVQQNYQGNNNQAQNIVHHGNHNQGRNNAHLGNDNVGPNTVQQNFQTNYVNEFSHSFEAQNNYETNKNIDVREPVNQVKIQSFSNVQRNRYVQNTGRQQQNDEQVFTQKSNQPGVYPSYPGQVQRGYRGEGFRPLSNGNYNNQNTNQGPLKNAGGTQQVPNNNQYNNVQKPNLGQNTWRAQQPIRGKTNYNRISPEQQNFYTINNNQNLNTQAISKINNQNPNTNYNNQNNGKRNIGGNTNRPPTSIQDALNQQKLIETDIFTSTQTDGGYQTSTDKDVSTQQIFGNRNTTSQGNLSDQVYFIPSLPSQDDVQTQIQAFDVQKKEDDDVDSNIGTTNVVGEDVTLIQQKELEPTSDSFTTSTGVIGLQLDARSDTRSDRSGTCDCSQNCAPLRRLPSENFGTSIREIARSLNADAFFEFVGLSDQEIESMLTVDGPYTLFIPSNEAVSRLPSNLVDHWRENNPDFTMALLNHVIQDVISLDQLKQGGRLTSRANSATIFVNNYNNEAVTVNGHRIVHGDVNAPKGGVIHVIDGTLCPVADQDIINTLRTCNKYDGFLTLADVTKLLDTMQDDGPYTVFLPSNEALTKIPADELSVLKENVTLLREFLEYHVVQGAYFSGDLKDGQYLTTLHQKQPIRVGVRVDGCYRRLVEANNSPLFKADIPTKNGVIHVIDWILRPTDLSWCEGVILP</sequence>
<feature type="compositionally biased region" description="Low complexity" evidence="1">
    <location>
        <begin position="691"/>
        <end position="712"/>
    </location>
</feature>
<protein>
    <submittedName>
        <fullName evidence="3">Transforming growth factor-beta-induced protein like</fullName>
    </submittedName>
</protein>
<dbReference type="SMART" id="SM00554">
    <property type="entry name" value="FAS1"/>
    <property type="match status" value="2"/>
</dbReference>
<feature type="region of interest" description="Disordered" evidence="1">
    <location>
        <begin position="597"/>
        <end position="648"/>
    </location>
</feature>
<dbReference type="FunFam" id="2.30.180.10:FF:000032">
    <property type="entry name" value="Fasciclin domain-containing protein, putative"/>
    <property type="match status" value="1"/>
</dbReference>
<dbReference type="SUPFAM" id="SSF82153">
    <property type="entry name" value="FAS1 domain"/>
    <property type="match status" value="2"/>
</dbReference>
<dbReference type="Gene3D" id="2.30.180.10">
    <property type="entry name" value="FAS1 domain"/>
    <property type="match status" value="2"/>
</dbReference>
<name>A0A8T0FU60_ARGBR</name>
<feature type="domain" description="FAS1" evidence="2">
    <location>
        <begin position="1013"/>
        <end position="1149"/>
    </location>
</feature>